<evidence type="ECO:0008006" key="3">
    <source>
        <dbReference type="Google" id="ProtNLM"/>
    </source>
</evidence>
<dbReference type="AlphaFoldDB" id="A0A7C3PHI1"/>
<feature type="signal peptide" evidence="1">
    <location>
        <begin position="1"/>
        <end position="26"/>
    </location>
</feature>
<reference evidence="2" key="1">
    <citation type="journal article" date="2020" name="mSystems">
        <title>Genome- and Community-Level Interaction Insights into Carbon Utilization and Element Cycling Functions of Hydrothermarchaeota in Hydrothermal Sediment.</title>
        <authorList>
            <person name="Zhou Z."/>
            <person name="Liu Y."/>
            <person name="Xu W."/>
            <person name="Pan J."/>
            <person name="Luo Z.H."/>
            <person name="Li M."/>
        </authorList>
    </citation>
    <scope>NUCLEOTIDE SEQUENCE [LARGE SCALE GENOMIC DNA]</scope>
    <source>
        <strain evidence="2">SpSt-418</strain>
    </source>
</reference>
<keyword evidence="1" id="KW-0732">Signal</keyword>
<evidence type="ECO:0000313" key="2">
    <source>
        <dbReference type="EMBL" id="HFN00016.1"/>
    </source>
</evidence>
<feature type="chain" id="PRO_5027950813" description="DUF4168 domain-containing protein" evidence="1">
    <location>
        <begin position="27"/>
        <end position="151"/>
    </location>
</feature>
<accession>A0A7C3PHI1</accession>
<organism evidence="2">
    <name type="scientific">Oscillatoriales cyanobacterium SpSt-418</name>
    <dbReference type="NCBI Taxonomy" id="2282169"/>
    <lineage>
        <taxon>Bacteria</taxon>
        <taxon>Bacillati</taxon>
        <taxon>Cyanobacteriota</taxon>
        <taxon>Cyanophyceae</taxon>
        <taxon>Oscillatoriophycideae</taxon>
        <taxon>Oscillatoriales</taxon>
    </lineage>
</organism>
<comment type="caution">
    <text evidence="2">The sequence shown here is derived from an EMBL/GenBank/DDBJ whole genome shotgun (WGS) entry which is preliminary data.</text>
</comment>
<sequence length="151" mass="17017">MKIRYSLLGLAMIVISSVINITTSSAQPQPPESKQSQCQRYEAGMARFNANLTARENDRHTQRELVERLIVVLKSEIQQLESQTFSDAKIQSFHQRSLDSIIAAHNNMVDYVSAIDRGDQAKADAAFGNLQLIPYQISDVLKQFEQYCGKP</sequence>
<name>A0A7C3PHI1_9CYAN</name>
<gene>
    <name evidence="2" type="ORF">ENR64_20105</name>
</gene>
<dbReference type="EMBL" id="DSRU01000282">
    <property type="protein sequence ID" value="HFN00016.1"/>
    <property type="molecule type" value="Genomic_DNA"/>
</dbReference>
<protein>
    <recommendedName>
        <fullName evidence="3">DUF4168 domain-containing protein</fullName>
    </recommendedName>
</protein>
<evidence type="ECO:0000256" key="1">
    <source>
        <dbReference type="SAM" id="SignalP"/>
    </source>
</evidence>
<proteinExistence type="predicted"/>